<sequence length="125" mass="14767">MIDRSYLPFQSAREHQDRGMMKWMGFFLSEHTSSLHEDKTKENLRSHLDDLEKFTLLNQLYSGQLLGNFQIKDQGRRCRCSGYVVDLDFNQVTIKSCKRYKCIRTKDILEISLGVENIDEEEKNL</sequence>
<dbReference type="Proteomes" id="UP000027855">
    <property type="component" value="Unassembled WGS sequence"/>
</dbReference>
<protein>
    <recommendedName>
        <fullName evidence="3">YolD-like protein</fullName>
    </recommendedName>
</protein>
<comment type="caution">
    <text evidence="1">The sequence shown here is derived from an EMBL/GenBank/DDBJ whole genome shotgun (WGS) entry which is preliminary data.</text>
</comment>
<proteinExistence type="predicted"/>
<dbReference type="EMBL" id="JJMT01000026">
    <property type="protein sequence ID" value="KEO43730.1"/>
    <property type="molecule type" value="Genomic_DNA"/>
</dbReference>
<reference evidence="1 2" key="1">
    <citation type="submission" date="2014-04" db="EMBL/GenBank/DDBJ databases">
        <title>Variable characteristics of bacteriocin-producing Streptococcus salivarius strains isolated from Malaysian subjects.</title>
        <authorList>
            <person name="Philip K."/>
            <person name="Barbour A."/>
        </authorList>
    </citation>
    <scope>NUCLEOTIDE SEQUENCE [LARGE SCALE GENOMIC DNA]</scope>
    <source>
        <strain evidence="1 2">NU10</strain>
    </source>
</reference>
<accession>A0A074IUI3</accession>
<evidence type="ECO:0000313" key="2">
    <source>
        <dbReference type="Proteomes" id="UP000027855"/>
    </source>
</evidence>
<name>A0A074IUI3_STRSL</name>
<evidence type="ECO:0008006" key="3">
    <source>
        <dbReference type="Google" id="ProtNLM"/>
    </source>
</evidence>
<evidence type="ECO:0000313" key="1">
    <source>
        <dbReference type="EMBL" id="KEO43730.1"/>
    </source>
</evidence>
<gene>
    <name evidence="1" type="ORF">DL07_06170</name>
</gene>
<dbReference type="AlphaFoldDB" id="A0A074IUI3"/>
<dbReference type="RefSeq" id="WP_037603164.1">
    <property type="nucleotide sequence ID" value="NZ_CP013216.1"/>
</dbReference>
<organism evidence="1 2">
    <name type="scientific">Streptococcus salivarius</name>
    <dbReference type="NCBI Taxonomy" id="1304"/>
    <lineage>
        <taxon>Bacteria</taxon>
        <taxon>Bacillati</taxon>
        <taxon>Bacillota</taxon>
        <taxon>Bacilli</taxon>
        <taxon>Lactobacillales</taxon>
        <taxon>Streptococcaceae</taxon>
        <taxon>Streptococcus</taxon>
    </lineage>
</organism>